<dbReference type="Proteomes" id="UP001244011">
    <property type="component" value="Unassembled WGS sequence"/>
</dbReference>
<keyword evidence="1" id="KW-0812">Transmembrane</keyword>
<keyword evidence="1" id="KW-1133">Transmembrane helix</keyword>
<keyword evidence="1" id="KW-0472">Membrane</keyword>
<comment type="caution">
    <text evidence="2">The sequence shown here is derived from an EMBL/GenBank/DDBJ whole genome shotgun (WGS) entry which is preliminary data.</text>
</comment>
<evidence type="ECO:0000313" key="2">
    <source>
        <dbReference type="EMBL" id="KAK1764967.1"/>
    </source>
</evidence>
<organism evidence="2 3">
    <name type="scientific">Phialemonium atrogriseum</name>
    <dbReference type="NCBI Taxonomy" id="1093897"/>
    <lineage>
        <taxon>Eukaryota</taxon>
        <taxon>Fungi</taxon>
        <taxon>Dikarya</taxon>
        <taxon>Ascomycota</taxon>
        <taxon>Pezizomycotina</taxon>
        <taxon>Sordariomycetes</taxon>
        <taxon>Sordariomycetidae</taxon>
        <taxon>Cephalothecales</taxon>
        <taxon>Cephalothecaceae</taxon>
        <taxon>Phialemonium</taxon>
    </lineage>
</organism>
<dbReference type="RefSeq" id="XP_060281180.1">
    <property type="nucleotide sequence ID" value="XM_060430121.1"/>
</dbReference>
<keyword evidence="3" id="KW-1185">Reference proteome</keyword>
<dbReference type="GeneID" id="85313308"/>
<protein>
    <submittedName>
        <fullName evidence="2">Uncharacterized protein</fullName>
    </submittedName>
</protein>
<feature type="transmembrane region" description="Helical" evidence="1">
    <location>
        <begin position="16"/>
        <end position="36"/>
    </location>
</feature>
<reference evidence="2" key="1">
    <citation type="submission" date="2023-06" db="EMBL/GenBank/DDBJ databases">
        <title>Genome-scale phylogeny and comparative genomics of the fungal order Sordariales.</title>
        <authorList>
            <consortium name="Lawrence Berkeley National Laboratory"/>
            <person name="Hensen N."/>
            <person name="Bonometti L."/>
            <person name="Westerberg I."/>
            <person name="Brannstrom I.O."/>
            <person name="Guillou S."/>
            <person name="Cros-Aarteil S."/>
            <person name="Calhoun S."/>
            <person name="Haridas S."/>
            <person name="Kuo A."/>
            <person name="Mondo S."/>
            <person name="Pangilinan J."/>
            <person name="Riley R."/>
            <person name="Labutti K."/>
            <person name="Andreopoulos B."/>
            <person name="Lipzen A."/>
            <person name="Chen C."/>
            <person name="Yanf M."/>
            <person name="Daum C."/>
            <person name="Ng V."/>
            <person name="Clum A."/>
            <person name="Steindorff A."/>
            <person name="Ohm R."/>
            <person name="Martin F."/>
            <person name="Silar P."/>
            <person name="Natvig D."/>
            <person name="Lalanne C."/>
            <person name="Gautier V."/>
            <person name="Ament-Velasquez S.L."/>
            <person name="Kruys A."/>
            <person name="Hutchinson M.I."/>
            <person name="Powell A.J."/>
            <person name="Barry K."/>
            <person name="Miller A.N."/>
            <person name="Grigoriev I.V."/>
            <person name="Debuchy R."/>
            <person name="Gladieux P."/>
            <person name="Thoren M.H."/>
            <person name="Johannesson H."/>
        </authorList>
    </citation>
    <scope>NUCLEOTIDE SEQUENCE</scope>
    <source>
        <strain evidence="2">8032-3</strain>
    </source>
</reference>
<proteinExistence type="predicted"/>
<accession>A0AAJ0FF12</accession>
<evidence type="ECO:0000256" key="1">
    <source>
        <dbReference type="SAM" id="Phobius"/>
    </source>
</evidence>
<name>A0AAJ0FF12_9PEZI</name>
<evidence type="ECO:0000313" key="3">
    <source>
        <dbReference type="Proteomes" id="UP001244011"/>
    </source>
</evidence>
<gene>
    <name evidence="2" type="ORF">QBC33DRAFT_561247</name>
</gene>
<sequence>MACSHFWAGPVERVRGGWLSLIGGGIGITSFLPWVANYWSVKKTLKCLVKTMDGASEVYCRKDVSVEHRLDFGELLVEEHCSVLELEMDAYSW</sequence>
<dbReference type="AlphaFoldDB" id="A0AAJ0FF12"/>
<dbReference type="EMBL" id="MU839017">
    <property type="protein sequence ID" value="KAK1764967.1"/>
    <property type="molecule type" value="Genomic_DNA"/>
</dbReference>